<comment type="subcellular location">
    <subcellularLocation>
        <location evidence="1 8">Cell membrane</location>
        <topology evidence="1 8">Multi-pass membrane protein</topology>
    </subcellularLocation>
</comment>
<dbReference type="PANTHER" id="PTHR30269:SF23">
    <property type="entry name" value="MEMBRANE TRANSPORTER PROTEIN YDHB-RELATED"/>
    <property type="match status" value="1"/>
</dbReference>
<evidence type="ECO:0000256" key="1">
    <source>
        <dbReference type="ARBA" id="ARBA00004651"/>
    </source>
</evidence>
<reference evidence="9 10" key="1">
    <citation type="journal article" name="Front. Microbiol.">
        <title>Sugar Metabolism of the First Thermophilic Planctomycete Thermogutta terrifontis: Comparative Genomic and Transcriptomic Approaches.</title>
        <authorList>
            <person name="Elcheninov A.G."/>
            <person name="Menzel P."/>
            <person name="Gudbergsdottir S.R."/>
            <person name="Slesarev A.I."/>
            <person name="Kadnikov V.V."/>
            <person name="Krogh A."/>
            <person name="Bonch-Osmolovskaya E.A."/>
            <person name="Peng X."/>
            <person name="Kublanov I.V."/>
        </authorList>
    </citation>
    <scope>NUCLEOTIDE SEQUENCE [LARGE SCALE GENOMIC DNA]</scope>
    <source>
        <strain evidence="9 10">R1</strain>
    </source>
</reference>
<dbReference type="InterPro" id="IPR052017">
    <property type="entry name" value="TSUP"/>
</dbReference>
<evidence type="ECO:0000313" key="10">
    <source>
        <dbReference type="Proteomes" id="UP000215086"/>
    </source>
</evidence>
<feature type="transmembrane region" description="Helical" evidence="8">
    <location>
        <begin position="227"/>
        <end position="245"/>
    </location>
</feature>
<keyword evidence="10" id="KW-1185">Reference proteome</keyword>
<dbReference type="Proteomes" id="UP000215086">
    <property type="component" value="Chromosome"/>
</dbReference>
<dbReference type="EMBL" id="CP018477">
    <property type="protein sequence ID" value="ASV73282.1"/>
    <property type="molecule type" value="Genomic_DNA"/>
</dbReference>
<evidence type="ECO:0000256" key="7">
    <source>
        <dbReference type="ARBA" id="ARBA00023136"/>
    </source>
</evidence>
<evidence type="ECO:0000313" key="9">
    <source>
        <dbReference type="EMBL" id="ASV73282.1"/>
    </source>
</evidence>
<evidence type="ECO:0000256" key="4">
    <source>
        <dbReference type="ARBA" id="ARBA00022475"/>
    </source>
</evidence>
<evidence type="ECO:0000256" key="2">
    <source>
        <dbReference type="ARBA" id="ARBA00009142"/>
    </source>
</evidence>
<organism evidence="9 10">
    <name type="scientific">Thermogutta terrifontis</name>
    <dbReference type="NCBI Taxonomy" id="1331910"/>
    <lineage>
        <taxon>Bacteria</taxon>
        <taxon>Pseudomonadati</taxon>
        <taxon>Planctomycetota</taxon>
        <taxon>Planctomycetia</taxon>
        <taxon>Pirellulales</taxon>
        <taxon>Thermoguttaceae</taxon>
        <taxon>Thermogutta</taxon>
    </lineage>
</organism>
<protein>
    <recommendedName>
        <fullName evidence="8">Probable membrane transporter protein</fullName>
    </recommendedName>
</protein>
<dbReference type="RefSeq" id="WP_095413938.1">
    <property type="nucleotide sequence ID" value="NZ_CP018477.1"/>
</dbReference>
<accession>A0A286RBE4</accession>
<dbReference type="GO" id="GO:0005886">
    <property type="term" value="C:plasma membrane"/>
    <property type="evidence" value="ECO:0007669"/>
    <property type="project" value="UniProtKB-SubCell"/>
</dbReference>
<gene>
    <name evidence="9" type="ORF">THTE_0680</name>
</gene>
<keyword evidence="4 8" id="KW-1003">Cell membrane</keyword>
<keyword evidence="3" id="KW-0813">Transport</keyword>
<dbReference type="KEGG" id="ttf:THTE_0680"/>
<feature type="transmembrane region" description="Helical" evidence="8">
    <location>
        <begin position="12"/>
        <end position="37"/>
    </location>
</feature>
<sequence length="246" mass="26495">MSGGVARLVWGGLSAVCMGFSKTGVPGASILAVVLMAQAYHEDAALSVGALVPVLLVGDLFAVYLYARYTAWDRLIRLFPSVAVGLIAGAVLLHYVRGNALRPILGALVVAMFVLEVYRRASANGHYGQKWWYVWLTGMLAGFSTMVGNAAGPVMTMYLLSQNLPKDKFMGTTAMFFFTVNLLKIAPMALEGMITPETMHFATYTVPMTLVGVGLGRWVFRQMSQNTFDMAALILGGIGGLWLLVG</sequence>
<name>A0A286RBE4_9BACT</name>
<comment type="similarity">
    <text evidence="2 8">Belongs to the 4-toluene sulfonate uptake permease (TSUP) (TC 2.A.102) family.</text>
</comment>
<feature type="transmembrane region" description="Helical" evidence="8">
    <location>
        <begin position="133"/>
        <end position="160"/>
    </location>
</feature>
<evidence type="ECO:0000256" key="5">
    <source>
        <dbReference type="ARBA" id="ARBA00022692"/>
    </source>
</evidence>
<dbReference type="OrthoDB" id="9801058at2"/>
<dbReference type="AlphaFoldDB" id="A0A286RBE4"/>
<dbReference type="Pfam" id="PF01925">
    <property type="entry name" value="TauE"/>
    <property type="match status" value="1"/>
</dbReference>
<feature type="transmembrane region" description="Helical" evidence="8">
    <location>
        <begin position="169"/>
        <end position="189"/>
    </location>
</feature>
<evidence type="ECO:0000256" key="6">
    <source>
        <dbReference type="ARBA" id="ARBA00022989"/>
    </source>
</evidence>
<feature type="transmembrane region" description="Helical" evidence="8">
    <location>
        <begin position="201"/>
        <end position="220"/>
    </location>
</feature>
<keyword evidence="6 8" id="KW-1133">Transmembrane helix</keyword>
<proteinExistence type="inferred from homology"/>
<evidence type="ECO:0000256" key="8">
    <source>
        <dbReference type="RuleBase" id="RU363041"/>
    </source>
</evidence>
<dbReference type="InterPro" id="IPR002781">
    <property type="entry name" value="TM_pro_TauE-like"/>
</dbReference>
<evidence type="ECO:0000256" key="3">
    <source>
        <dbReference type="ARBA" id="ARBA00022448"/>
    </source>
</evidence>
<feature type="transmembrane region" description="Helical" evidence="8">
    <location>
        <begin position="44"/>
        <end position="66"/>
    </location>
</feature>
<keyword evidence="7 8" id="KW-0472">Membrane</keyword>
<keyword evidence="5 8" id="KW-0812">Transmembrane</keyword>
<dbReference type="PANTHER" id="PTHR30269">
    <property type="entry name" value="TRANSMEMBRANE PROTEIN YFCA"/>
    <property type="match status" value="1"/>
</dbReference>
<feature type="transmembrane region" description="Helical" evidence="8">
    <location>
        <begin position="78"/>
        <end position="96"/>
    </location>
</feature>
<feature type="transmembrane region" description="Helical" evidence="8">
    <location>
        <begin position="103"/>
        <end position="121"/>
    </location>
</feature>